<gene>
    <name evidence="1" type="ORF">M529_19605</name>
</gene>
<comment type="caution">
    <text evidence="1">The sequence shown here is derived from an EMBL/GenBank/DDBJ whole genome shotgun (WGS) entry which is preliminary data.</text>
</comment>
<dbReference type="EMBL" id="AUWY01000120">
    <property type="protein sequence ID" value="EQB30558.1"/>
    <property type="molecule type" value="Genomic_DNA"/>
</dbReference>
<name>T0KAP2_9SPHN</name>
<organism evidence="1 2">
    <name type="scientific">Sphingobium ummariense RL-3</name>
    <dbReference type="NCBI Taxonomy" id="1346791"/>
    <lineage>
        <taxon>Bacteria</taxon>
        <taxon>Pseudomonadati</taxon>
        <taxon>Pseudomonadota</taxon>
        <taxon>Alphaproteobacteria</taxon>
        <taxon>Sphingomonadales</taxon>
        <taxon>Sphingomonadaceae</taxon>
        <taxon>Sphingobium</taxon>
    </lineage>
</organism>
<dbReference type="InterPro" id="IPR046880">
    <property type="entry name" value="TPR-S"/>
</dbReference>
<keyword evidence="2" id="KW-1185">Reference proteome</keyword>
<dbReference type="RefSeq" id="WP_021319519.1">
    <property type="nucleotide sequence ID" value="NZ_AUWY01000120.1"/>
</dbReference>
<dbReference type="Pfam" id="PF20308">
    <property type="entry name" value="TPR-S"/>
    <property type="match status" value="1"/>
</dbReference>
<accession>T0KAP2</accession>
<dbReference type="STRING" id="1346791.M529_19605"/>
<dbReference type="PATRIC" id="fig|1346791.3.peg.3788"/>
<protein>
    <submittedName>
        <fullName evidence="1">Uncharacterized protein</fullName>
    </submittedName>
</protein>
<reference evidence="1 2" key="1">
    <citation type="journal article" date="2013" name="Genome Announc.">
        <title>Draft Genome Sequence of Sphingobium ummariense Strain RL-3, a Hexachlorocyclohexane-Degrading Bacterium.</title>
        <authorList>
            <person name="Kohli P."/>
            <person name="Dua A."/>
            <person name="Sangwan N."/>
            <person name="Oldach P."/>
            <person name="Khurana J.P."/>
            <person name="Lal R."/>
        </authorList>
    </citation>
    <scope>NUCLEOTIDE SEQUENCE [LARGE SCALE GENOMIC DNA]</scope>
    <source>
        <strain evidence="1 2">RL-3</strain>
    </source>
</reference>
<sequence length="491" mass="52133">MIVSGLAQIRGIARAGDTNRAWRMFSGSGLLLSDDPEALSLKGRLLKDRALSGAPAERSILLEEAEGAYLEAARGRRATYPLINAATLAFLNDRPDQARLLARRVLTLLDSGDHEAETRYWLAATAAEAHLLLGDEAASRAALERAMAVAPEAWEDHAATLRQLRQILTRTGLPPTLFDHLRPPPSLYFSGIIGLPEDEAQARRQIGDALDAIRPGAVFGALAAGADILIAELAVERGVELHVVLPTTPDVFRSLSVGAFGGQWMQRFNRLVELAASVEAPHSETDLSDAAVAKGAEIAMGLALRRAKALETQAMALHVGRGSDAPSPSESRWRDRGMPVHTVTLDQSAPRTGRPLPTAVSRAILASVAPFPAVTDSTPPVQQSASGVFLIALDDLGTAMLLADRFLQAAPASGLALEYRTSAPADRIDADDGMAVLLARAAPAGSVCAPWPEAAAMEIRAPQFRFEMAGDVMTAYGEYPVGHYYPTGGAD</sequence>
<evidence type="ECO:0000313" key="2">
    <source>
        <dbReference type="Proteomes" id="UP000015523"/>
    </source>
</evidence>
<proteinExistence type="predicted"/>
<dbReference type="eggNOG" id="COG0457">
    <property type="taxonomic scope" value="Bacteria"/>
</dbReference>
<dbReference type="AlphaFoldDB" id="T0KAP2"/>
<dbReference type="Proteomes" id="UP000015523">
    <property type="component" value="Unassembled WGS sequence"/>
</dbReference>
<dbReference type="OrthoDB" id="2974768at2"/>
<evidence type="ECO:0000313" key="1">
    <source>
        <dbReference type="EMBL" id="EQB30558.1"/>
    </source>
</evidence>